<name>A0ABD1ZQ36_9MARC</name>
<dbReference type="SMART" id="SM00262">
    <property type="entry name" value="GEL"/>
    <property type="match status" value="6"/>
</dbReference>
<dbReference type="Gene3D" id="3.40.20.10">
    <property type="entry name" value="Severin"/>
    <property type="match status" value="6"/>
</dbReference>
<dbReference type="PANTHER" id="PTHR11977:SF51">
    <property type="entry name" value="PROTEIN FLIGHTLESS-1 HOMOLOG"/>
    <property type="match status" value="1"/>
</dbReference>
<evidence type="ECO:0000259" key="10">
    <source>
        <dbReference type="PROSITE" id="PS51089"/>
    </source>
</evidence>
<keyword evidence="7" id="KW-0009">Actin-binding</keyword>
<comment type="caution">
    <text evidence="11">The sequence shown here is derived from an EMBL/GenBank/DDBJ whole genome shotgun (WGS) entry which is preliminary data.</text>
</comment>
<dbReference type="PRINTS" id="PR00597">
    <property type="entry name" value="GELSOLIN"/>
</dbReference>
<proteinExistence type="inferred from homology"/>
<keyword evidence="3" id="KW-0117">Actin capping</keyword>
<evidence type="ECO:0000256" key="3">
    <source>
        <dbReference type="ARBA" id="ARBA00022467"/>
    </source>
</evidence>
<dbReference type="PANTHER" id="PTHR11977">
    <property type="entry name" value="VILLIN"/>
    <property type="match status" value="1"/>
</dbReference>
<dbReference type="Gene3D" id="1.10.950.10">
    <property type="entry name" value="Villin headpiece domain"/>
    <property type="match status" value="1"/>
</dbReference>
<organism evidence="11 12">
    <name type="scientific">Riccia fluitans</name>
    <dbReference type="NCBI Taxonomy" id="41844"/>
    <lineage>
        <taxon>Eukaryota</taxon>
        <taxon>Viridiplantae</taxon>
        <taxon>Streptophyta</taxon>
        <taxon>Embryophyta</taxon>
        <taxon>Marchantiophyta</taxon>
        <taxon>Marchantiopsida</taxon>
        <taxon>Marchantiidae</taxon>
        <taxon>Marchantiales</taxon>
        <taxon>Ricciaceae</taxon>
        <taxon>Riccia</taxon>
    </lineage>
</organism>
<dbReference type="CDD" id="cd11293">
    <property type="entry name" value="gelsolin_S4_like"/>
    <property type="match status" value="1"/>
</dbReference>
<dbReference type="EMBL" id="JBHFFA010000001">
    <property type="protein sequence ID" value="KAL2653478.1"/>
    <property type="molecule type" value="Genomic_DNA"/>
</dbReference>
<evidence type="ECO:0000256" key="1">
    <source>
        <dbReference type="ARBA" id="ARBA00004245"/>
    </source>
</evidence>
<dbReference type="InterPro" id="IPR029006">
    <property type="entry name" value="ADF-H/Gelsolin-like_dom_sf"/>
</dbReference>
<dbReference type="Proteomes" id="UP001605036">
    <property type="component" value="Unassembled WGS sequence"/>
</dbReference>
<evidence type="ECO:0000256" key="9">
    <source>
        <dbReference type="SAM" id="MobiDB-lite"/>
    </source>
</evidence>
<reference evidence="11 12" key="1">
    <citation type="submission" date="2024-09" db="EMBL/GenBank/DDBJ databases">
        <title>Chromosome-scale assembly of Riccia fluitans.</title>
        <authorList>
            <person name="Paukszto L."/>
            <person name="Sawicki J."/>
            <person name="Karawczyk K."/>
            <person name="Piernik-Szablinska J."/>
            <person name="Szczecinska M."/>
            <person name="Mazdziarz M."/>
        </authorList>
    </citation>
    <scope>NUCLEOTIDE SEQUENCE [LARGE SCALE GENOMIC DNA]</scope>
    <source>
        <strain evidence="11">Rf_01</strain>
        <tissue evidence="11">Aerial parts of the thallus</tissue>
    </source>
</reference>
<dbReference type="InterPro" id="IPR007122">
    <property type="entry name" value="Villin/Gelsolin"/>
</dbReference>
<dbReference type="GO" id="GO:0051693">
    <property type="term" value="P:actin filament capping"/>
    <property type="evidence" value="ECO:0007669"/>
    <property type="project" value="UniProtKB-KW"/>
</dbReference>
<evidence type="ECO:0000256" key="2">
    <source>
        <dbReference type="ARBA" id="ARBA00008418"/>
    </source>
</evidence>
<dbReference type="InterPro" id="IPR036886">
    <property type="entry name" value="Villin_headpiece_dom_sf"/>
</dbReference>
<keyword evidence="12" id="KW-1185">Reference proteome</keyword>
<feature type="domain" description="HP" evidence="10">
    <location>
        <begin position="878"/>
        <end position="943"/>
    </location>
</feature>
<dbReference type="FunFam" id="3.40.20.10:FF:000002">
    <property type="entry name" value="Gelsolin"/>
    <property type="match status" value="1"/>
</dbReference>
<evidence type="ECO:0000313" key="12">
    <source>
        <dbReference type="Proteomes" id="UP001605036"/>
    </source>
</evidence>
<evidence type="ECO:0000256" key="4">
    <source>
        <dbReference type="ARBA" id="ARBA00022490"/>
    </source>
</evidence>
<feature type="compositionally biased region" description="Polar residues" evidence="9">
    <location>
        <begin position="799"/>
        <end position="816"/>
    </location>
</feature>
<feature type="region of interest" description="Disordered" evidence="9">
    <location>
        <begin position="788"/>
        <end position="820"/>
    </location>
</feature>
<dbReference type="GO" id="GO:0005856">
    <property type="term" value="C:cytoskeleton"/>
    <property type="evidence" value="ECO:0007669"/>
    <property type="project" value="UniProtKB-SubCell"/>
</dbReference>
<dbReference type="Pfam" id="PF00626">
    <property type="entry name" value="Gelsolin"/>
    <property type="match status" value="5"/>
</dbReference>
<dbReference type="InterPro" id="IPR003128">
    <property type="entry name" value="Villin_headpiece"/>
</dbReference>
<comment type="subcellular location">
    <subcellularLocation>
        <location evidence="1">Cytoplasm</location>
        <location evidence="1">Cytoskeleton</location>
    </subcellularLocation>
</comment>
<gene>
    <name evidence="11" type="ORF">R1flu_021606</name>
</gene>
<protein>
    <recommendedName>
        <fullName evidence="10">HP domain-containing protein</fullName>
    </recommendedName>
</protein>
<dbReference type="SUPFAM" id="SSF55753">
    <property type="entry name" value="Actin depolymerizing proteins"/>
    <property type="match status" value="6"/>
</dbReference>
<feature type="region of interest" description="Disordered" evidence="9">
    <location>
        <begin position="854"/>
        <end position="883"/>
    </location>
</feature>
<dbReference type="CDD" id="cd11288">
    <property type="entry name" value="gelsolin_S5_like"/>
    <property type="match status" value="1"/>
</dbReference>
<keyword evidence="4" id="KW-0963">Cytoplasm</keyword>
<keyword evidence="6" id="KW-0106">Calcium</keyword>
<dbReference type="Pfam" id="PF02209">
    <property type="entry name" value="VHP"/>
    <property type="match status" value="1"/>
</dbReference>
<evidence type="ECO:0000256" key="6">
    <source>
        <dbReference type="ARBA" id="ARBA00022837"/>
    </source>
</evidence>
<evidence type="ECO:0000256" key="7">
    <source>
        <dbReference type="ARBA" id="ARBA00023203"/>
    </source>
</evidence>
<dbReference type="FunFam" id="3.40.20.10:FF:000001">
    <property type="entry name" value="Gelsolin"/>
    <property type="match status" value="1"/>
</dbReference>
<evidence type="ECO:0000256" key="8">
    <source>
        <dbReference type="ARBA" id="ARBA00023212"/>
    </source>
</evidence>
<comment type="similarity">
    <text evidence="2">Belongs to the villin/gelsolin family.</text>
</comment>
<dbReference type="AlphaFoldDB" id="A0ABD1ZQ36"/>
<dbReference type="GO" id="GO:0007015">
    <property type="term" value="P:actin filament organization"/>
    <property type="evidence" value="ECO:0007669"/>
    <property type="project" value="UniProtKB-ARBA"/>
</dbReference>
<dbReference type="PROSITE" id="PS51089">
    <property type="entry name" value="HP"/>
    <property type="match status" value="1"/>
</dbReference>
<evidence type="ECO:0000313" key="11">
    <source>
        <dbReference type="EMBL" id="KAL2653478.1"/>
    </source>
</evidence>
<dbReference type="SUPFAM" id="SSF47050">
    <property type="entry name" value="VHP, Villin headpiece domain"/>
    <property type="match status" value="1"/>
</dbReference>
<dbReference type="SMART" id="SM00153">
    <property type="entry name" value="VHP"/>
    <property type="match status" value="1"/>
</dbReference>
<keyword evidence="5" id="KW-0677">Repeat</keyword>
<evidence type="ECO:0000256" key="5">
    <source>
        <dbReference type="ARBA" id="ARBA00022737"/>
    </source>
</evidence>
<dbReference type="GO" id="GO:0003779">
    <property type="term" value="F:actin binding"/>
    <property type="evidence" value="ECO:0007669"/>
    <property type="project" value="UniProtKB-KW"/>
</dbReference>
<sequence>MHADACYGLPSSSSIRLEDLSVCLSVTALGRQGVPQAIDCCGFRRSSDVAFQNVAGKPGIEIWRIEDFKPVLLAQSEQGKFHEGDSYIVLKTTALKSGAFRYDVHFWLGKSTSQDEAGAAAIKTVELDAALGGRAVQYREVQGHESDLFLSYFKPCIIPLEGGVASGFKKVEEEEFEPHLYLCKGARVARVTQVPYARQSLNHDDVFILDTKDKIYQFNGANSSIQERGKALEVVQHLKDTNHSGSCAVVIVDDGKLGSAEDTGEFWGLFGGFAPLGRKPVTHDESKKEPFLAKLFCIGEDKPKEVEYGPVLKKHMLESYNCYLLDVGNDVFVWMGRDTSLEQRKAASLSAEEFISNQERPGFTHVTRVIEGFEIPKFKSYFEKWPRTSQSAFSEDGRGKVAAMLKQQGVDVKGLMKAAPSVEEAPPPLVESSGKLEVWRVDGNTRTTIPSEDHGKFFDVHCYIVLYTYHGDRKEDFLLCTWFGKNHSADEQAEALKLTNKMADKLKGRAVQVRVFQGKEPPQFLALFPCLIIREGKTSELQKETKYMLRVQGTSSYNSLAVQVDPVPMSLNSSECFIVLMGKVCYMWSGSFTNGEQQKVGMKVASLLQLNAKPVREGTEPSSFWNVLGGKQTGYPAHRDSKDGTRDPRLFCCSYTKGKLQTTEVFNFDQDDLLTEEVMILDTFTELYVWVGQHASAEEKEHALDFAQEHLDSKVAQDGMSPKATIYKIPEGCEPIFFTSYFNWRAIKVMADTYSKRLAKLQGRKIVATEHPEDGATQRKSAMAALSSVFGSPPEHPTSPRSSIGGSPRTPSSHINSASSQRAAALAALSAALGQPQAESSSFAPDADWVAVSSPSVKSEDGGSEVGTVTEEELEESTSGDGKFEYERLRATSANPVRGIDLRKRESYLSEEAFEKLFNMKKEKFYELPKWKQDQRKRVLDLF</sequence>
<dbReference type="CDD" id="cd11290">
    <property type="entry name" value="gelsolin_S1_like"/>
    <property type="match status" value="1"/>
</dbReference>
<accession>A0ABD1ZQ36</accession>
<dbReference type="CDD" id="cd11292">
    <property type="entry name" value="gelsolin_S3_like"/>
    <property type="match status" value="1"/>
</dbReference>
<dbReference type="CDD" id="cd11289">
    <property type="entry name" value="gelsolin_S2_like"/>
    <property type="match status" value="1"/>
</dbReference>
<dbReference type="InterPro" id="IPR007123">
    <property type="entry name" value="Gelsolin-like_dom"/>
</dbReference>
<keyword evidence="8" id="KW-0206">Cytoskeleton</keyword>